<comment type="subcellular location">
    <subcellularLocation>
        <location evidence="1">Membrane</location>
        <topology evidence="1">Multi-pass membrane protein</topology>
    </subcellularLocation>
</comment>
<dbReference type="GO" id="GO:0005385">
    <property type="term" value="F:zinc ion transmembrane transporter activity"/>
    <property type="evidence" value="ECO:0007669"/>
    <property type="project" value="TreeGrafter"/>
</dbReference>
<evidence type="ECO:0000256" key="5">
    <source>
        <dbReference type="SAM" id="Phobius"/>
    </source>
</evidence>
<dbReference type="InterPro" id="IPR027469">
    <property type="entry name" value="Cation_efflux_TMD_sf"/>
</dbReference>
<evidence type="ECO:0000256" key="2">
    <source>
        <dbReference type="ARBA" id="ARBA00022692"/>
    </source>
</evidence>
<dbReference type="GO" id="GO:0005886">
    <property type="term" value="C:plasma membrane"/>
    <property type="evidence" value="ECO:0007669"/>
    <property type="project" value="TreeGrafter"/>
</dbReference>
<evidence type="ECO:0000256" key="4">
    <source>
        <dbReference type="ARBA" id="ARBA00023136"/>
    </source>
</evidence>
<dbReference type="Gene3D" id="1.20.1510.10">
    <property type="entry name" value="Cation efflux protein transmembrane domain"/>
    <property type="match status" value="1"/>
</dbReference>
<organism evidence="7">
    <name type="scientific">marine sediment metagenome</name>
    <dbReference type="NCBI Taxonomy" id="412755"/>
    <lineage>
        <taxon>unclassified sequences</taxon>
        <taxon>metagenomes</taxon>
        <taxon>ecological metagenomes</taxon>
    </lineage>
</organism>
<evidence type="ECO:0000256" key="1">
    <source>
        <dbReference type="ARBA" id="ARBA00004141"/>
    </source>
</evidence>
<keyword evidence="4 5" id="KW-0472">Membrane</keyword>
<accession>X1FBZ2</accession>
<dbReference type="Pfam" id="PF01545">
    <property type="entry name" value="Cation_efflux"/>
    <property type="match status" value="1"/>
</dbReference>
<dbReference type="InterPro" id="IPR050681">
    <property type="entry name" value="CDF/SLC30A"/>
</dbReference>
<feature type="domain" description="Cation efflux protein transmembrane" evidence="6">
    <location>
        <begin position="19"/>
        <end position="146"/>
    </location>
</feature>
<feature type="transmembrane region" description="Helical" evidence="5">
    <location>
        <begin position="117"/>
        <end position="140"/>
    </location>
</feature>
<evidence type="ECO:0000259" key="6">
    <source>
        <dbReference type="Pfam" id="PF01545"/>
    </source>
</evidence>
<feature type="transmembrane region" description="Helical" evidence="5">
    <location>
        <begin position="49"/>
        <end position="69"/>
    </location>
</feature>
<dbReference type="InterPro" id="IPR002524">
    <property type="entry name" value="Cation_efflux"/>
</dbReference>
<feature type="transmembrane region" description="Helical" evidence="5">
    <location>
        <begin position="81"/>
        <end position="105"/>
    </location>
</feature>
<dbReference type="SUPFAM" id="SSF161111">
    <property type="entry name" value="Cation efflux protein transmembrane domain-like"/>
    <property type="match status" value="1"/>
</dbReference>
<gene>
    <name evidence="7" type="ORF">S03H2_16774</name>
</gene>
<dbReference type="PANTHER" id="PTHR11562">
    <property type="entry name" value="CATION EFFLUX PROTEIN/ ZINC TRANSPORTER"/>
    <property type="match status" value="1"/>
</dbReference>
<dbReference type="AlphaFoldDB" id="X1FBZ2"/>
<keyword evidence="2 5" id="KW-0812">Transmembrane</keyword>
<protein>
    <recommendedName>
        <fullName evidence="6">Cation efflux protein transmembrane domain-containing protein</fullName>
    </recommendedName>
</protein>
<dbReference type="EMBL" id="BARU01008593">
    <property type="protein sequence ID" value="GAH43166.1"/>
    <property type="molecule type" value="Genomic_DNA"/>
</dbReference>
<keyword evidence="3 5" id="KW-1133">Transmembrane helix</keyword>
<dbReference type="NCBIfam" id="TIGR01297">
    <property type="entry name" value="CDF"/>
    <property type="match status" value="1"/>
</dbReference>
<comment type="caution">
    <text evidence="7">The sequence shown here is derived from an EMBL/GenBank/DDBJ whole genome shotgun (WGS) entry which is preliminary data.</text>
</comment>
<evidence type="ECO:0000256" key="3">
    <source>
        <dbReference type="ARBA" id="ARBA00022989"/>
    </source>
</evidence>
<sequence length="166" mass="17981">MDNHHSKASHLTSTSSRPLKIAITIVLVVMVFEVIGGILSNSLALLGDAGHMLVDTLALGLALFAVTIARRPATATKTFGYHRVEIMAALANGTALFLVSAYIFYEAYQRLLEPPLINTPLMIGVAIIGLAANLTGIMLLRRASHEFLGVEEKDGEIRVYVKKTHE</sequence>
<proteinExistence type="predicted"/>
<reference evidence="7" key="1">
    <citation type="journal article" date="2014" name="Front. Microbiol.">
        <title>High frequency of phylogenetically diverse reductive dehalogenase-homologous genes in deep subseafloor sedimentary metagenomes.</title>
        <authorList>
            <person name="Kawai M."/>
            <person name="Futagami T."/>
            <person name="Toyoda A."/>
            <person name="Takaki Y."/>
            <person name="Nishi S."/>
            <person name="Hori S."/>
            <person name="Arai W."/>
            <person name="Tsubouchi T."/>
            <person name="Morono Y."/>
            <person name="Uchiyama I."/>
            <person name="Ito T."/>
            <person name="Fujiyama A."/>
            <person name="Inagaki F."/>
            <person name="Takami H."/>
        </authorList>
    </citation>
    <scope>NUCLEOTIDE SEQUENCE</scope>
    <source>
        <strain evidence="7">Expedition CK06-06</strain>
    </source>
</reference>
<name>X1FBZ2_9ZZZZ</name>
<feature type="transmembrane region" description="Helical" evidence="5">
    <location>
        <begin position="21"/>
        <end position="43"/>
    </location>
</feature>
<dbReference type="PANTHER" id="PTHR11562:SF17">
    <property type="entry name" value="RE54080P-RELATED"/>
    <property type="match status" value="1"/>
</dbReference>
<dbReference type="InterPro" id="IPR058533">
    <property type="entry name" value="Cation_efflux_TM"/>
</dbReference>
<evidence type="ECO:0000313" key="7">
    <source>
        <dbReference type="EMBL" id="GAH43166.1"/>
    </source>
</evidence>